<dbReference type="OrthoDB" id="1930760at2759"/>
<dbReference type="Proteomes" id="UP000232323">
    <property type="component" value="Unassembled WGS sequence"/>
</dbReference>
<accession>A0A250X090</accession>
<proteinExistence type="predicted"/>
<evidence type="ECO:0000313" key="1">
    <source>
        <dbReference type="EMBL" id="GAX76359.1"/>
    </source>
</evidence>
<gene>
    <name evidence="1" type="ORF">CEUSTIGMA_g3805.t1</name>
</gene>
<sequence length="103" mass="11534">MALLYAAINLDLNADSTEFCPWQYHERLLAVGTYQLDEATRQRQGLLYLYKVNTPAGNLLDKSESSTRCMQHLGKRLPAVSLPTLQGLILSSSRDSQYQASLT</sequence>
<organism evidence="1 2">
    <name type="scientific">Chlamydomonas eustigma</name>
    <dbReference type="NCBI Taxonomy" id="1157962"/>
    <lineage>
        <taxon>Eukaryota</taxon>
        <taxon>Viridiplantae</taxon>
        <taxon>Chlorophyta</taxon>
        <taxon>core chlorophytes</taxon>
        <taxon>Chlorophyceae</taxon>
        <taxon>CS clade</taxon>
        <taxon>Chlamydomonadales</taxon>
        <taxon>Chlamydomonadaceae</taxon>
        <taxon>Chlamydomonas</taxon>
    </lineage>
</organism>
<dbReference type="EMBL" id="BEGY01000017">
    <property type="protein sequence ID" value="GAX76359.1"/>
    <property type="molecule type" value="Genomic_DNA"/>
</dbReference>
<protein>
    <submittedName>
        <fullName evidence="1">Uncharacterized protein</fullName>
    </submittedName>
</protein>
<dbReference type="AlphaFoldDB" id="A0A250X090"/>
<keyword evidence="2" id="KW-1185">Reference proteome</keyword>
<comment type="caution">
    <text evidence="1">The sequence shown here is derived from an EMBL/GenBank/DDBJ whole genome shotgun (WGS) entry which is preliminary data.</text>
</comment>
<evidence type="ECO:0000313" key="2">
    <source>
        <dbReference type="Proteomes" id="UP000232323"/>
    </source>
</evidence>
<name>A0A250X090_9CHLO</name>
<reference evidence="1 2" key="1">
    <citation type="submission" date="2017-08" db="EMBL/GenBank/DDBJ databases">
        <title>Acidophilic green algal genome provides insights into adaptation to an acidic environment.</title>
        <authorList>
            <person name="Hirooka S."/>
            <person name="Hirose Y."/>
            <person name="Kanesaki Y."/>
            <person name="Higuchi S."/>
            <person name="Fujiwara T."/>
            <person name="Onuma R."/>
            <person name="Era A."/>
            <person name="Ohbayashi R."/>
            <person name="Uzuka A."/>
            <person name="Nozaki H."/>
            <person name="Yoshikawa H."/>
            <person name="Miyagishima S.Y."/>
        </authorList>
    </citation>
    <scope>NUCLEOTIDE SEQUENCE [LARGE SCALE GENOMIC DNA]</scope>
    <source>
        <strain evidence="1 2">NIES-2499</strain>
    </source>
</reference>